<dbReference type="AlphaFoldDB" id="R9BTM2"/>
<comment type="caution">
    <text evidence="16">The sequence shown here is derived from an EMBL/GenBank/DDBJ whole genome shotgun (WGS) entry which is preliminary data.</text>
</comment>
<evidence type="ECO:0000256" key="6">
    <source>
        <dbReference type="ARBA" id="ARBA00022679"/>
    </source>
</evidence>
<keyword evidence="6" id="KW-0808">Transferase</keyword>
<evidence type="ECO:0000256" key="7">
    <source>
        <dbReference type="ARBA" id="ARBA00022692"/>
    </source>
</evidence>
<evidence type="ECO:0000256" key="12">
    <source>
        <dbReference type="ARBA" id="ARBA00023012"/>
    </source>
</evidence>
<evidence type="ECO:0000256" key="8">
    <source>
        <dbReference type="ARBA" id="ARBA00022741"/>
    </source>
</evidence>
<dbReference type="GO" id="GO:0000155">
    <property type="term" value="F:phosphorelay sensor kinase activity"/>
    <property type="evidence" value="ECO:0007669"/>
    <property type="project" value="InterPro"/>
</dbReference>
<keyword evidence="11 14" id="KW-1133">Transmembrane helix</keyword>
<dbReference type="InterPro" id="IPR050640">
    <property type="entry name" value="Bact_2-comp_sensor_kinase"/>
</dbReference>
<organism evidence="16 17">
    <name type="scientific">Clostridium sartagoforme AAU1</name>
    <dbReference type="NCBI Taxonomy" id="1202534"/>
    <lineage>
        <taxon>Bacteria</taxon>
        <taxon>Bacillati</taxon>
        <taxon>Bacillota</taxon>
        <taxon>Clostridia</taxon>
        <taxon>Eubacteriales</taxon>
        <taxon>Clostridiaceae</taxon>
        <taxon>Clostridium</taxon>
    </lineage>
</organism>
<dbReference type="Gene3D" id="3.30.450.20">
    <property type="entry name" value="PAS domain"/>
    <property type="match status" value="1"/>
</dbReference>
<dbReference type="EMBL" id="ASRV01000206">
    <property type="protein sequence ID" value="EOR20337.1"/>
    <property type="molecule type" value="Genomic_DNA"/>
</dbReference>
<dbReference type="InterPro" id="IPR003594">
    <property type="entry name" value="HATPase_dom"/>
</dbReference>
<evidence type="ECO:0000256" key="4">
    <source>
        <dbReference type="ARBA" id="ARBA00022475"/>
    </source>
</evidence>
<evidence type="ECO:0000256" key="2">
    <source>
        <dbReference type="ARBA" id="ARBA00004651"/>
    </source>
</evidence>
<evidence type="ECO:0000313" key="17">
    <source>
        <dbReference type="Proteomes" id="UP000013988"/>
    </source>
</evidence>
<dbReference type="PANTHER" id="PTHR34220:SF11">
    <property type="entry name" value="SENSOR PROTEIN KINASE HPTS"/>
    <property type="match status" value="1"/>
</dbReference>
<dbReference type="GO" id="GO:0005524">
    <property type="term" value="F:ATP binding"/>
    <property type="evidence" value="ECO:0007669"/>
    <property type="project" value="UniProtKB-KW"/>
</dbReference>
<name>R9BTM2_9CLOT</name>
<keyword evidence="5" id="KW-0597">Phosphoprotein</keyword>
<feature type="transmembrane region" description="Helical" evidence="14">
    <location>
        <begin position="21"/>
        <end position="42"/>
    </location>
</feature>
<feature type="domain" description="Histidine kinase" evidence="15">
    <location>
        <begin position="491"/>
        <end position="597"/>
    </location>
</feature>
<dbReference type="InterPro" id="IPR004358">
    <property type="entry name" value="Sig_transdc_His_kin-like_C"/>
</dbReference>
<dbReference type="InterPro" id="IPR033479">
    <property type="entry name" value="dCache_1"/>
</dbReference>
<dbReference type="SUPFAM" id="SSF55874">
    <property type="entry name" value="ATPase domain of HSP90 chaperone/DNA topoisomerase II/histidine kinase"/>
    <property type="match status" value="1"/>
</dbReference>
<keyword evidence="10" id="KW-0067">ATP-binding</keyword>
<comment type="catalytic activity">
    <reaction evidence="1">
        <text>ATP + protein L-histidine = ADP + protein N-phospho-L-histidine.</text>
        <dbReference type="EC" id="2.7.13.3"/>
    </reaction>
</comment>
<dbReference type="Pfam" id="PF06580">
    <property type="entry name" value="His_kinase"/>
    <property type="match status" value="1"/>
</dbReference>
<keyword evidence="13 14" id="KW-0472">Membrane</keyword>
<dbReference type="EC" id="2.7.13.3" evidence="3"/>
<dbReference type="Pfam" id="PF02518">
    <property type="entry name" value="HATPase_c"/>
    <property type="match status" value="1"/>
</dbReference>
<keyword evidence="7 14" id="KW-0812">Transmembrane</keyword>
<proteinExistence type="predicted"/>
<evidence type="ECO:0000256" key="14">
    <source>
        <dbReference type="SAM" id="Phobius"/>
    </source>
</evidence>
<dbReference type="Proteomes" id="UP000013988">
    <property type="component" value="Unassembled WGS sequence"/>
</dbReference>
<gene>
    <name evidence="16" type="ORF">A500_17395</name>
</gene>
<dbReference type="Gene3D" id="3.30.565.10">
    <property type="entry name" value="Histidine kinase-like ATPase, C-terminal domain"/>
    <property type="match status" value="1"/>
</dbReference>
<dbReference type="Pfam" id="PF02743">
    <property type="entry name" value="dCache_1"/>
    <property type="match status" value="1"/>
</dbReference>
<comment type="subcellular location">
    <subcellularLocation>
        <location evidence="2">Cell membrane</location>
        <topology evidence="2">Multi-pass membrane protein</topology>
    </subcellularLocation>
</comment>
<dbReference type="PROSITE" id="PS50109">
    <property type="entry name" value="HIS_KIN"/>
    <property type="match status" value="1"/>
</dbReference>
<evidence type="ECO:0000256" key="11">
    <source>
        <dbReference type="ARBA" id="ARBA00022989"/>
    </source>
</evidence>
<keyword evidence="8" id="KW-0547">Nucleotide-binding</keyword>
<reference evidence="16 17" key="1">
    <citation type="submission" date="2013-03" db="EMBL/GenBank/DDBJ databases">
        <title>Whole genome shotgun sequencing of Clostridium sartagoforme AAU1.</title>
        <authorList>
            <person name="Joshi C.G."/>
            <person name="Duggirala S.M."/>
            <person name="Nathani N.M."/>
            <person name="Bhatt V.D."/>
            <person name="Patel A.K."/>
            <person name="Pandya P.R."/>
            <person name="KaPatel J.A."/>
        </authorList>
    </citation>
    <scope>NUCLEOTIDE SEQUENCE [LARGE SCALE GENOMIC DNA]</scope>
    <source>
        <strain evidence="16 17">AAU1</strain>
    </source>
</reference>
<dbReference type="PRINTS" id="PR00344">
    <property type="entry name" value="BCTRLSENSOR"/>
</dbReference>
<dbReference type="PANTHER" id="PTHR34220">
    <property type="entry name" value="SENSOR HISTIDINE KINASE YPDA"/>
    <property type="match status" value="1"/>
</dbReference>
<evidence type="ECO:0000256" key="3">
    <source>
        <dbReference type="ARBA" id="ARBA00012438"/>
    </source>
</evidence>
<feature type="transmembrane region" description="Helical" evidence="14">
    <location>
        <begin position="303"/>
        <end position="326"/>
    </location>
</feature>
<feature type="non-terminal residue" evidence="16">
    <location>
        <position position="1"/>
    </location>
</feature>
<keyword evidence="9 16" id="KW-0418">Kinase</keyword>
<evidence type="ECO:0000259" key="15">
    <source>
        <dbReference type="PROSITE" id="PS50109"/>
    </source>
</evidence>
<dbReference type="InterPro" id="IPR010559">
    <property type="entry name" value="Sig_transdc_His_kin_internal"/>
</dbReference>
<dbReference type="InterPro" id="IPR036890">
    <property type="entry name" value="HATPase_C_sf"/>
</dbReference>
<keyword evidence="12" id="KW-0902">Two-component regulatory system</keyword>
<dbReference type="PATRIC" id="fig|1202534.3.peg.3466"/>
<evidence type="ECO:0000256" key="10">
    <source>
        <dbReference type="ARBA" id="ARBA00022840"/>
    </source>
</evidence>
<dbReference type="Gene3D" id="6.10.340.10">
    <property type="match status" value="1"/>
</dbReference>
<accession>R9BTM2</accession>
<evidence type="ECO:0000256" key="5">
    <source>
        <dbReference type="ARBA" id="ARBA00022553"/>
    </source>
</evidence>
<evidence type="ECO:0000313" key="16">
    <source>
        <dbReference type="EMBL" id="EOR20337.1"/>
    </source>
</evidence>
<dbReference type="GO" id="GO:0005886">
    <property type="term" value="C:plasma membrane"/>
    <property type="evidence" value="ECO:0007669"/>
    <property type="project" value="UniProtKB-SubCell"/>
</dbReference>
<sequence length="599" mass="69607">VIIGGYMRIISKDLSIKKLTIYIFTIIYLIFILLTSLNFYFYSRYEFNKTEKLIKNSNTSLSQQITEKINTILDISKYPLLIPEIDKLHNILKTNENYEINNYNYLKYLCEMILIQNDSINGAYIYDLKGRGVFTNRNSSNDVLINPTLSEWFIKSIDSDDSTSIFNNINPKSIFDNPSSNDENLFVLTRKIIDMSSNQITGLLMVTIPVDNFLSLLNNSIIFNNQVLSLYDSTGELITQTDGDLLLNSTYINDNLITTDTNPIIKYINKDTSYIVTSNYIPSSNWILINTIPKNEAFRLNTLYTMFFIINLIFFLAVSIILYYFVTKIIFNPIELLSRNMKSNNLEENLDKEVIYDKNDEIGVLVKSYNKMKSHINYLININYKTQIEQKELELKQLQNQINPHFIYNTLESIHMMAEINDDMETSIMAEYFGEIIRYSMNRRVNTVTLKEEIKIIDNYIYLQKIRFDQLFYIENMIPEELLNCEITKMIIQPLIENAIYHGLSECSGNGKIIIQGTRVDNNLLLTISDNGIGISEEKLEELNDYINDNNNNSFNGIALRNINRRLKLNYGENYNLKIFSVEGKGTSMVLTLPFIVKE</sequence>
<dbReference type="InterPro" id="IPR005467">
    <property type="entry name" value="His_kinase_dom"/>
</dbReference>
<evidence type="ECO:0000256" key="9">
    <source>
        <dbReference type="ARBA" id="ARBA00022777"/>
    </source>
</evidence>
<keyword evidence="17" id="KW-1185">Reference proteome</keyword>
<evidence type="ECO:0000256" key="1">
    <source>
        <dbReference type="ARBA" id="ARBA00000085"/>
    </source>
</evidence>
<evidence type="ECO:0000256" key="13">
    <source>
        <dbReference type="ARBA" id="ARBA00023136"/>
    </source>
</evidence>
<protein>
    <recommendedName>
        <fullName evidence="3">histidine kinase</fullName>
        <ecNumber evidence="3">2.7.13.3</ecNumber>
    </recommendedName>
</protein>
<keyword evidence="4" id="KW-1003">Cell membrane</keyword>